<sequence length="310" mass="34526">MNNCSCSPLKAVVLDWAGTSVDYGCLGPVMAFQEVFRSRFIEPTVEEVRVHMGMDKLEHFKAISAMPRIRKLWAAIFGKEPAEADFDAMNRHFEEVRTNTLHEHSQLVPGLIDTVSALRGMGLRIGSTTGYNARVADLIRSEAARHGYWPDCLVSSSDVPSGRPNPWMCFRNAMELGTYPMSAMVKVGDTAFDVLEGLNAGMWAVAVTTSGNEMGLSLDEIQAMDPAEVTRRQRSIRRRMESIGAHFVITDIQELVPVLEKINQLLNEGISPDDYLAWLQAVRAEHNNTTETNVCSPSLRARKWPQARSS</sequence>
<organism evidence="1 2">
    <name type="scientific">Oceanidesulfovibrio marinus</name>
    <dbReference type="NCBI Taxonomy" id="370038"/>
    <lineage>
        <taxon>Bacteria</taxon>
        <taxon>Pseudomonadati</taxon>
        <taxon>Thermodesulfobacteriota</taxon>
        <taxon>Desulfovibrionia</taxon>
        <taxon>Desulfovibrionales</taxon>
        <taxon>Desulfovibrionaceae</taxon>
        <taxon>Oceanidesulfovibrio</taxon>
    </lineage>
</organism>
<dbReference type="GO" id="GO:0005829">
    <property type="term" value="C:cytosol"/>
    <property type="evidence" value="ECO:0007669"/>
    <property type="project" value="TreeGrafter"/>
</dbReference>
<reference evidence="1 2" key="1">
    <citation type="submission" date="2018-06" db="EMBL/GenBank/DDBJ databases">
        <title>Complete genome of Desulfovibrio marinus P48SEP.</title>
        <authorList>
            <person name="Crispim J.S."/>
            <person name="Vidigal P.M.P."/>
            <person name="Silva L.C.F."/>
            <person name="Araujo L.C."/>
            <person name="Laguardia C.N."/>
            <person name="Dias R.S."/>
            <person name="Sousa M.P."/>
            <person name="Paula S.O."/>
            <person name="Silva C."/>
        </authorList>
    </citation>
    <scope>NUCLEOTIDE SEQUENCE [LARGE SCALE GENOMIC DNA]</scope>
    <source>
        <strain evidence="1 2">P48SEP</strain>
    </source>
</reference>
<dbReference type="SFLD" id="SFLDG01129">
    <property type="entry name" value="C1.5:_HAD__Beta-PGM__Phosphata"/>
    <property type="match status" value="1"/>
</dbReference>
<dbReference type="PANTHER" id="PTHR43434:SF19">
    <property type="entry name" value="PHOSPHONOACETALDEHYDE HYDROLASE"/>
    <property type="match status" value="1"/>
</dbReference>
<dbReference type="InterPro" id="IPR023214">
    <property type="entry name" value="HAD_sf"/>
</dbReference>
<dbReference type="RefSeq" id="WP_144234372.1">
    <property type="nucleotide sequence ID" value="NZ_QMIF01000002.1"/>
</dbReference>
<dbReference type="OrthoDB" id="5504491at2"/>
<dbReference type="GO" id="GO:0006281">
    <property type="term" value="P:DNA repair"/>
    <property type="evidence" value="ECO:0007669"/>
    <property type="project" value="TreeGrafter"/>
</dbReference>
<accession>A0A6P1ZK01</accession>
<name>A0A6P1ZK01_9BACT</name>
<dbReference type="GO" id="GO:0008967">
    <property type="term" value="F:phosphoglycolate phosphatase activity"/>
    <property type="evidence" value="ECO:0007669"/>
    <property type="project" value="TreeGrafter"/>
</dbReference>
<gene>
    <name evidence="1" type="ORF">DQK91_05185</name>
</gene>
<keyword evidence="1" id="KW-0378">Hydrolase</keyword>
<dbReference type="Proteomes" id="UP000434052">
    <property type="component" value="Unassembled WGS sequence"/>
</dbReference>
<dbReference type="EMBL" id="QMIF01000002">
    <property type="protein sequence ID" value="TVM36041.1"/>
    <property type="molecule type" value="Genomic_DNA"/>
</dbReference>
<evidence type="ECO:0000313" key="2">
    <source>
        <dbReference type="Proteomes" id="UP000434052"/>
    </source>
</evidence>
<dbReference type="InterPro" id="IPR023198">
    <property type="entry name" value="PGP-like_dom2"/>
</dbReference>
<comment type="caution">
    <text evidence="1">The sequence shown here is derived from an EMBL/GenBank/DDBJ whole genome shotgun (WGS) entry which is preliminary data.</text>
</comment>
<dbReference type="SUPFAM" id="SSF56784">
    <property type="entry name" value="HAD-like"/>
    <property type="match status" value="1"/>
</dbReference>
<dbReference type="SFLD" id="SFLDS00003">
    <property type="entry name" value="Haloacid_Dehalogenase"/>
    <property type="match status" value="1"/>
</dbReference>
<evidence type="ECO:0000313" key="1">
    <source>
        <dbReference type="EMBL" id="TVM36041.1"/>
    </source>
</evidence>
<dbReference type="InterPro" id="IPR050155">
    <property type="entry name" value="HAD-like_hydrolase_sf"/>
</dbReference>
<dbReference type="Pfam" id="PF00702">
    <property type="entry name" value="Hydrolase"/>
    <property type="match status" value="1"/>
</dbReference>
<dbReference type="AlphaFoldDB" id="A0A6P1ZK01"/>
<dbReference type="GO" id="GO:0050194">
    <property type="term" value="F:phosphonoacetaldehyde hydrolase activity"/>
    <property type="evidence" value="ECO:0007669"/>
    <property type="project" value="UniProtKB-EC"/>
</dbReference>
<dbReference type="SFLD" id="SFLDG01135">
    <property type="entry name" value="C1.5.6:_HAD__Beta-PGM__Phospha"/>
    <property type="match status" value="1"/>
</dbReference>
<dbReference type="InterPro" id="IPR036412">
    <property type="entry name" value="HAD-like_sf"/>
</dbReference>
<proteinExistence type="inferred from homology"/>
<dbReference type="NCBIfam" id="TIGR01422">
    <property type="entry name" value="phosphonatase"/>
    <property type="match status" value="1"/>
</dbReference>
<dbReference type="InterPro" id="IPR006323">
    <property type="entry name" value="Phosphonoacetald_hydro"/>
</dbReference>
<protein>
    <submittedName>
        <fullName evidence="1">Phosphonoacetaldehyde hydrolase</fullName>
        <ecNumber evidence="1">3.11.1.1</ecNumber>
    </submittedName>
</protein>
<dbReference type="PANTHER" id="PTHR43434">
    <property type="entry name" value="PHOSPHOGLYCOLATE PHOSPHATASE"/>
    <property type="match status" value="1"/>
</dbReference>
<dbReference type="EC" id="3.11.1.1" evidence="1"/>
<dbReference type="Gene3D" id="3.40.50.1000">
    <property type="entry name" value="HAD superfamily/HAD-like"/>
    <property type="match status" value="1"/>
</dbReference>
<dbReference type="GO" id="GO:0019700">
    <property type="term" value="P:organic phosphonate catabolic process"/>
    <property type="evidence" value="ECO:0007669"/>
    <property type="project" value="InterPro"/>
</dbReference>
<dbReference type="Gene3D" id="1.10.150.240">
    <property type="entry name" value="Putative phosphatase, domain 2"/>
    <property type="match status" value="1"/>
</dbReference>
<dbReference type="HAMAP" id="MF_01375">
    <property type="entry name" value="PhnX"/>
    <property type="match status" value="1"/>
</dbReference>